<evidence type="ECO:0000256" key="1">
    <source>
        <dbReference type="ARBA" id="ARBA00004651"/>
    </source>
</evidence>
<organism evidence="9">
    <name type="scientific">hydrothermal vent metagenome</name>
    <dbReference type="NCBI Taxonomy" id="652676"/>
    <lineage>
        <taxon>unclassified sequences</taxon>
        <taxon>metagenomes</taxon>
        <taxon>ecological metagenomes</taxon>
    </lineage>
</organism>
<feature type="transmembrane region" description="Helical" evidence="7">
    <location>
        <begin position="251"/>
        <end position="273"/>
    </location>
</feature>
<feature type="transmembrane region" description="Helical" evidence="7">
    <location>
        <begin position="96"/>
        <end position="115"/>
    </location>
</feature>
<keyword evidence="2" id="KW-0813">Transport</keyword>
<dbReference type="Pfam" id="PF00528">
    <property type="entry name" value="BPD_transp_1"/>
    <property type="match status" value="1"/>
</dbReference>
<evidence type="ECO:0000256" key="6">
    <source>
        <dbReference type="ARBA" id="ARBA00023136"/>
    </source>
</evidence>
<evidence type="ECO:0000256" key="3">
    <source>
        <dbReference type="ARBA" id="ARBA00022475"/>
    </source>
</evidence>
<dbReference type="PANTHER" id="PTHR30151:SF25">
    <property type="entry name" value="TAURINE TRANSPORT SYSTEM PERMEASE PROTEIN TAUC"/>
    <property type="match status" value="1"/>
</dbReference>
<dbReference type="InterPro" id="IPR035906">
    <property type="entry name" value="MetI-like_sf"/>
</dbReference>
<evidence type="ECO:0000256" key="7">
    <source>
        <dbReference type="SAM" id="Phobius"/>
    </source>
</evidence>
<sequence>MNNSTNVTPGGINIDAPDKANPCSVLLKTKGRSVVNWVTGLLILGAFWWLGGYMLYINPDTTHFADFGPIPTFKAFPHLWENGTIPNAVAASSYRLFSALGIAIVVGIPIGIMMGRSKVFREVSNSPFQLLRMVSPLSWEPIAVIVFFSWNQAIIFLLAIASVWPVAFATAAGLAKVDPAWFKVAKNLGANPWHVLRHIILPAITFDILTGIRSALGVAWIVLVPAEFLGVTSGLGYSIADARETLSYDHLTAMVLVIGIFGYILDSSCALAIKRFSWHHKEEP</sequence>
<dbReference type="PROSITE" id="PS50928">
    <property type="entry name" value="ABC_TM1"/>
    <property type="match status" value="1"/>
</dbReference>
<accession>A0A3B0WNN6</accession>
<dbReference type="Gene3D" id="1.10.3720.10">
    <property type="entry name" value="MetI-like"/>
    <property type="match status" value="1"/>
</dbReference>
<feature type="transmembrane region" description="Helical" evidence="7">
    <location>
        <begin position="154"/>
        <end position="175"/>
    </location>
</feature>
<name>A0A3B0WNN6_9ZZZZ</name>
<feature type="transmembrane region" description="Helical" evidence="7">
    <location>
        <begin position="218"/>
        <end position="239"/>
    </location>
</feature>
<evidence type="ECO:0000313" key="9">
    <source>
        <dbReference type="EMBL" id="VAW52277.1"/>
    </source>
</evidence>
<evidence type="ECO:0000256" key="4">
    <source>
        <dbReference type="ARBA" id="ARBA00022692"/>
    </source>
</evidence>
<dbReference type="EMBL" id="UOFE01000026">
    <property type="protein sequence ID" value="VAW52277.1"/>
    <property type="molecule type" value="Genomic_DNA"/>
</dbReference>
<reference evidence="9" key="1">
    <citation type="submission" date="2018-06" db="EMBL/GenBank/DDBJ databases">
        <authorList>
            <person name="Zhirakovskaya E."/>
        </authorList>
    </citation>
    <scope>NUCLEOTIDE SEQUENCE</scope>
</reference>
<dbReference type="CDD" id="cd06261">
    <property type="entry name" value="TM_PBP2"/>
    <property type="match status" value="1"/>
</dbReference>
<gene>
    <name evidence="9" type="ORF">MNBD_GAMMA05-146</name>
</gene>
<protein>
    <submittedName>
        <fullName evidence="9">Urea carboxylase-related ABC transporter, permease protein</fullName>
    </submittedName>
</protein>
<evidence type="ECO:0000256" key="2">
    <source>
        <dbReference type="ARBA" id="ARBA00022448"/>
    </source>
</evidence>
<keyword evidence="4 7" id="KW-0812">Transmembrane</keyword>
<keyword evidence="5 7" id="KW-1133">Transmembrane helix</keyword>
<dbReference type="InterPro" id="IPR000515">
    <property type="entry name" value="MetI-like"/>
</dbReference>
<keyword evidence="3" id="KW-1003">Cell membrane</keyword>
<dbReference type="GO" id="GO:0055085">
    <property type="term" value="P:transmembrane transport"/>
    <property type="evidence" value="ECO:0007669"/>
    <property type="project" value="InterPro"/>
</dbReference>
<feature type="domain" description="ABC transmembrane type-1" evidence="8">
    <location>
        <begin position="89"/>
        <end position="269"/>
    </location>
</feature>
<dbReference type="AlphaFoldDB" id="A0A3B0WNN6"/>
<evidence type="ECO:0000256" key="5">
    <source>
        <dbReference type="ARBA" id="ARBA00022989"/>
    </source>
</evidence>
<dbReference type="GO" id="GO:0005886">
    <property type="term" value="C:plasma membrane"/>
    <property type="evidence" value="ECO:0007669"/>
    <property type="project" value="UniProtKB-SubCell"/>
</dbReference>
<dbReference type="GO" id="GO:0010438">
    <property type="term" value="P:cellular response to sulfur starvation"/>
    <property type="evidence" value="ECO:0007669"/>
    <property type="project" value="TreeGrafter"/>
</dbReference>
<feature type="transmembrane region" description="Helical" evidence="7">
    <location>
        <begin position="195"/>
        <end position="212"/>
    </location>
</feature>
<proteinExistence type="predicted"/>
<keyword evidence="6 7" id="KW-0472">Membrane</keyword>
<evidence type="ECO:0000259" key="8">
    <source>
        <dbReference type="PROSITE" id="PS50928"/>
    </source>
</evidence>
<dbReference type="PANTHER" id="PTHR30151">
    <property type="entry name" value="ALKANE SULFONATE ABC TRANSPORTER-RELATED, MEMBRANE SUBUNIT"/>
    <property type="match status" value="1"/>
</dbReference>
<feature type="transmembrane region" description="Helical" evidence="7">
    <location>
        <begin position="34"/>
        <end position="56"/>
    </location>
</feature>
<dbReference type="SUPFAM" id="SSF161098">
    <property type="entry name" value="MetI-like"/>
    <property type="match status" value="1"/>
</dbReference>
<comment type="subcellular location">
    <subcellularLocation>
        <location evidence="1">Cell membrane</location>
        <topology evidence="1">Multi-pass membrane protein</topology>
    </subcellularLocation>
</comment>